<keyword evidence="4" id="KW-0808">Transferase</keyword>
<evidence type="ECO:0000256" key="2">
    <source>
        <dbReference type="ARBA" id="ARBA00022475"/>
    </source>
</evidence>
<keyword evidence="7 8" id="KW-0472">Membrane</keyword>
<evidence type="ECO:0000256" key="4">
    <source>
        <dbReference type="ARBA" id="ARBA00022679"/>
    </source>
</evidence>
<proteinExistence type="predicted"/>
<reference evidence="10 11" key="1">
    <citation type="journal article" date="2016" name="Nat. Commun.">
        <title>Thousands of microbial genomes shed light on interconnected biogeochemical processes in an aquifer system.</title>
        <authorList>
            <person name="Anantharaman K."/>
            <person name="Brown C.T."/>
            <person name="Hug L.A."/>
            <person name="Sharon I."/>
            <person name="Castelle C.J."/>
            <person name="Probst A.J."/>
            <person name="Thomas B.C."/>
            <person name="Singh A."/>
            <person name="Wilkins M.J."/>
            <person name="Karaoz U."/>
            <person name="Brodie E.L."/>
            <person name="Williams K.H."/>
            <person name="Hubbard S.S."/>
            <person name="Banfield J.F."/>
        </authorList>
    </citation>
    <scope>NUCLEOTIDE SEQUENCE [LARGE SCALE GENOMIC DNA]</scope>
</reference>
<gene>
    <name evidence="10" type="ORF">A3B49_01605</name>
</gene>
<evidence type="ECO:0000313" key="11">
    <source>
        <dbReference type="Proteomes" id="UP000178017"/>
    </source>
</evidence>
<evidence type="ECO:0000256" key="7">
    <source>
        <dbReference type="ARBA" id="ARBA00023136"/>
    </source>
</evidence>
<feature type="transmembrane region" description="Helical" evidence="8">
    <location>
        <begin position="358"/>
        <end position="376"/>
    </location>
</feature>
<feature type="transmembrane region" description="Helical" evidence="8">
    <location>
        <begin position="335"/>
        <end position="352"/>
    </location>
</feature>
<protein>
    <recommendedName>
        <fullName evidence="9">ArnT-like N-terminal domain-containing protein</fullName>
    </recommendedName>
</protein>
<evidence type="ECO:0000256" key="8">
    <source>
        <dbReference type="SAM" id="Phobius"/>
    </source>
</evidence>
<dbReference type="GO" id="GO:0006493">
    <property type="term" value="P:protein O-linked glycosylation"/>
    <property type="evidence" value="ECO:0007669"/>
    <property type="project" value="InterPro"/>
</dbReference>
<dbReference type="PANTHER" id="PTHR33908">
    <property type="entry name" value="MANNOSYLTRANSFERASE YKCB-RELATED"/>
    <property type="match status" value="1"/>
</dbReference>
<sequence length="389" mass="44927">MNRAFRDILLLTVACLVTTVSIWIPHYLRLNNFYGLDFSNGFNILYQNYDGLEYVVIAKSWYDPGLIAQIPQSLPSFYFPSHFPGYPFFIWLLAPLLGYLKSMLFISQLFTVLSVLTFYKLVKDFKLTTQPFWLSLVFIFLPARWIGVHSVASPEPLFVFFTIAAIYSFLKFDHFGGWRWIILTGIFGALAQLTRPPGILLFIALTIYAAIKYWSHNRGIDVVKILKTKISYLPLMLIPLALLAVFYLFQTRLNNFWAYFNTGDNIHLLFPPYQVFNKDQFWVGDIWLEDLIYIYILGFLAGIKLFTGNLRSVGIFILIYLLAGISIAHRDISRYLLPIAPFVLIAYEKVLISKEFKIVLAILAIGLYLYTQNFLLSNTAPINNLLDFN</sequence>
<feature type="transmembrane region" description="Helical" evidence="8">
    <location>
        <begin position="292"/>
        <end position="323"/>
    </location>
</feature>
<feature type="transmembrane region" description="Helical" evidence="8">
    <location>
        <begin position="177"/>
        <end position="193"/>
    </location>
</feature>
<name>A0A1F5MKB8_9BACT</name>
<dbReference type="InterPro" id="IPR003342">
    <property type="entry name" value="ArnT-like_N"/>
</dbReference>
<dbReference type="GO" id="GO:0005886">
    <property type="term" value="C:plasma membrane"/>
    <property type="evidence" value="ECO:0007669"/>
    <property type="project" value="UniProtKB-SubCell"/>
</dbReference>
<keyword evidence="2" id="KW-1003">Cell membrane</keyword>
<comment type="subcellular location">
    <subcellularLocation>
        <location evidence="1">Cell membrane</location>
        <topology evidence="1">Multi-pass membrane protein</topology>
    </subcellularLocation>
</comment>
<dbReference type="GO" id="GO:0000030">
    <property type="term" value="F:mannosyltransferase activity"/>
    <property type="evidence" value="ECO:0007669"/>
    <property type="project" value="InterPro"/>
</dbReference>
<dbReference type="EMBL" id="MFDO01000006">
    <property type="protein sequence ID" value="OGE65793.1"/>
    <property type="molecule type" value="Genomic_DNA"/>
</dbReference>
<dbReference type="InterPro" id="IPR050297">
    <property type="entry name" value="LipidA_mod_glycosyltrf_83"/>
</dbReference>
<dbReference type="Proteomes" id="UP000178017">
    <property type="component" value="Unassembled WGS sequence"/>
</dbReference>
<evidence type="ECO:0000256" key="5">
    <source>
        <dbReference type="ARBA" id="ARBA00022692"/>
    </source>
</evidence>
<feature type="transmembrane region" description="Helical" evidence="8">
    <location>
        <begin position="7"/>
        <end position="28"/>
    </location>
</feature>
<organism evidence="10 11">
    <name type="scientific">Candidatus Daviesbacteria bacterium RIFCSPLOWO2_01_FULL_40_24</name>
    <dbReference type="NCBI Taxonomy" id="1797787"/>
    <lineage>
        <taxon>Bacteria</taxon>
        <taxon>Candidatus Daviesiibacteriota</taxon>
    </lineage>
</organism>
<evidence type="ECO:0000313" key="10">
    <source>
        <dbReference type="EMBL" id="OGE65793.1"/>
    </source>
</evidence>
<dbReference type="GO" id="GO:0016763">
    <property type="term" value="F:pentosyltransferase activity"/>
    <property type="evidence" value="ECO:0007669"/>
    <property type="project" value="TreeGrafter"/>
</dbReference>
<keyword evidence="3" id="KW-0328">Glycosyltransferase</keyword>
<evidence type="ECO:0000256" key="6">
    <source>
        <dbReference type="ARBA" id="ARBA00022989"/>
    </source>
</evidence>
<feature type="transmembrane region" description="Helical" evidence="8">
    <location>
        <begin position="131"/>
        <end position="147"/>
    </location>
</feature>
<dbReference type="PANTHER" id="PTHR33908:SF11">
    <property type="entry name" value="MEMBRANE PROTEIN"/>
    <property type="match status" value="1"/>
</dbReference>
<comment type="caution">
    <text evidence="10">The sequence shown here is derived from an EMBL/GenBank/DDBJ whole genome shotgun (WGS) entry which is preliminary data.</text>
</comment>
<feature type="transmembrane region" description="Helical" evidence="8">
    <location>
        <begin position="230"/>
        <end position="249"/>
    </location>
</feature>
<accession>A0A1F5MKB8</accession>
<dbReference type="Pfam" id="PF02366">
    <property type="entry name" value="PMT"/>
    <property type="match status" value="1"/>
</dbReference>
<dbReference type="AlphaFoldDB" id="A0A1F5MKB8"/>
<evidence type="ECO:0000256" key="1">
    <source>
        <dbReference type="ARBA" id="ARBA00004651"/>
    </source>
</evidence>
<evidence type="ECO:0000256" key="3">
    <source>
        <dbReference type="ARBA" id="ARBA00022676"/>
    </source>
</evidence>
<feature type="transmembrane region" description="Helical" evidence="8">
    <location>
        <begin position="153"/>
        <end position="170"/>
    </location>
</feature>
<evidence type="ECO:0000259" key="9">
    <source>
        <dbReference type="Pfam" id="PF02366"/>
    </source>
</evidence>
<feature type="transmembrane region" description="Helical" evidence="8">
    <location>
        <begin position="88"/>
        <end position="119"/>
    </location>
</feature>
<feature type="domain" description="ArnT-like N-terminal" evidence="9">
    <location>
        <begin position="103"/>
        <end position="260"/>
    </location>
</feature>
<feature type="transmembrane region" description="Helical" evidence="8">
    <location>
        <begin position="199"/>
        <end position="215"/>
    </location>
</feature>
<keyword evidence="6 8" id="KW-1133">Transmembrane helix</keyword>
<dbReference type="GO" id="GO:0009103">
    <property type="term" value="P:lipopolysaccharide biosynthetic process"/>
    <property type="evidence" value="ECO:0007669"/>
    <property type="project" value="UniProtKB-ARBA"/>
</dbReference>
<keyword evidence="5 8" id="KW-0812">Transmembrane</keyword>